<feature type="compositionally biased region" description="Polar residues" evidence="1">
    <location>
        <begin position="197"/>
        <end position="206"/>
    </location>
</feature>
<feature type="region of interest" description="Disordered" evidence="1">
    <location>
        <begin position="115"/>
        <end position="180"/>
    </location>
</feature>
<name>A0A1B6LVF1_9HEMI</name>
<feature type="region of interest" description="Disordered" evidence="1">
    <location>
        <begin position="197"/>
        <end position="262"/>
    </location>
</feature>
<feature type="region of interest" description="Disordered" evidence="1">
    <location>
        <begin position="1"/>
        <end position="48"/>
    </location>
</feature>
<feature type="compositionally biased region" description="Polar residues" evidence="1">
    <location>
        <begin position="165"/>
        <end position="180"/>
    </location>
</feature>
<sequence length="262" mass="29407">RGGGGGREGRGGGREGIGGQGRGSGRRGEGRGQVNFEQPNIRSRTPTDNLFVNPNFMNAPHQHNGPRLPFIEPYHQERFINSTSYNIPPPPPLGRGLNINPNMNYGGLNSDPDYRRRGHASGRGHFWPNTGERGNGQPRFRSPHWTPDNFPNSAGFDQHPMLNPGNRQEFYNPQPNKMFQSNEHFQPNLIRQSQSLGCSTTSLNSEPSDKQTRPRRNNRNKNKNKSGYHSDMNSDSNSATSFKQDCKFERSRMGVRNPDLGN</sequence>
<feature type="non-terminal residue" evidence="2">
    <location>
        <position position="1"/>
    </location>
</feature>
<feature type="compositionally biased region" description="Basic residues" evidence="1">
    <location>
        <begin position="213"/>
        <end position="226"/>
    </location>
</feature>
<dbReference type="AlphaFoldDB" id="A0A1B6LVF1"/>
<evidence type="ECO:0000313" key="2">
    <source>
        <dbReference type="EMBL" id="JAT27656.1"/>
    </source>
</evidence>
<reference evidence="2" key="1">
    <citation type="submission" date="2015-11" db="EMBL/GenBank/DDBJ databases">
        <title>De novo transcriptome assembly of four potential Pierce s Disease insect vectors from Arizona vineyards.</title>
        <authorList>
            <person name="Tassone E.E."/>
        </authorList>
    </citation>
    <scope>NUCLEOTIDE SEQUENCE</scope>
</reference>
<feature type="compositionally biased region" description="Polar residues" evidence="1">
    <location>
        <begin position="231"/>
        <end position="243"/>
    </location>
</feature>
<dbReference type="EMBL" id="GEBQ01012321">
    <property type="protein sequence ID" value="JAT27656.1"/>
    <property type="molecule type" value="Transcribed_RNA"/>
</dbReference>
<protein>
    <submittedName>
        <fullName evidence="2">Uncharacterized protein</fullName>
    </submittedName>
</protein>
<proteinExistence type="predicted"/>
<feature type="non-terminal residue" evidence="2">
    <location>
        <position position="262"/>
    </location>
</feature>
<feature type="compositionally biased region" description="Polar residues" evidence="1">
    <location>
        <begin position="35"/>
        <end position="48"/>
    </location>
</feature>
<accession>A0A1B6LVF1</accession>
<evidence type="ECO:0000256" key="1">
    <source>
        <dbReference type="SAM" id="MobiDB-lite"/>
    </source>
</evidence>
<organism evidence="2">
    <name type="scientific">Graphocephala atropunctata</name>
    <dbReference type="NCBI Taxonomy" id="36148"/>
    <lineage>
        <taxon>Eukaryota</taxon>
        <taxon>Metazoa</taxon>
        <taxon>Ecdysozoa</taxon>
        <taxon>Arthropoda</taxon>
        <taxon>Hexapoda</taxon>
        <taxon>Insecta</taxon>
        <taxon>Pterygota</taxon>
        <taxon>Neoptera</taxon>
        <taxon>Paraneoptera</taxon>
        <taxon>Hemiptera</taxon>
        <taxon>Auchenorrhyncha</taxon>
        <taxon>Membracoidea</taxon>
        <taxon>Cicadellidae</taxon>
        <taxon>Cicadellinae</taxon>
        <taxon>Cicadellini</taxon>
        <taxon>Graphocephala</taxon>
    </lineage>
</organism>
<gene>
    <name evidence="2" type="ORF">g.46034</name>
</gene>
<feature type="compositionally biased region" description="Gly residues" evidence="1">
    <location>
        <begin position="14"/>
        <end position="23"/>
    </location>
</feature>